<keyword evidence="3" id="KW-1185">Reference proteome</keyword>
<comment type="caution">
    <text evidence="2">The sequence shown here is derived from an EMBL/GenBank/DDBJ whole genome shotgun (WGS) entry which is preliminary data.</text>
</comment>
<feature type="region of interest" description="Disordered" evidence="1">
    <location>
        <begin position="50"/>
        <end position="75"/>
    </location>
</feature>
<evidence type="ECO:0000313" key="2">
    <source>
        <dbReference type="EMBL" id="CAK5283428.1"/>
    </source>
</evidence>
<gene>
    <name evidence="2" type="ORF">MYCIT1_LOCUS35940</name>
</gene>
<name>A0AAD2HZE9_9AGAR</name>
<organism evidence="2 3">
    <name type="scientific">Mycena citricolor</name>
    <dbReference type="NCBI Taxonomy" id="2018698"/>
    <lineage>
        <taxon>Eukaryota</taxon>
        <taxon>Fungi</taxon>
        <taxon>Dikarya</taxon>
        <taxon>Basidiomycota</taxon>
        <taxon>Agaricomycotina</taxon>
        <taxon>Agaricomycetes</taxon>
        <taxon>Agaricomycetidae</taxon>
        <taxon>Agaricales</taxon>
        <taxon>Marasmiineae</taxon>
        <taxon>Mycenaceae</taxon>
        <taxon>Mycena</taxon>
    </lineage>
</organism>
<sequence>MDLICFGFRAQVQVLLASDRPIRFFYLVLSGQVLARSRLASPLLRATPCRGLRSQANPNKPHAFPSYHDHRGSLK</sequence>
<reference evidence="2" key="1">
    <citation type="submission" date="2023-11" db="EMBL/GenBank/DDBJ databases">
        <authorList>
            <person name="De Vega J J."/>
            <person name="De Vega J J."/>
        </authorList>
    </citation>
    <scope>NUCLEOTIDE SEQUENCE</scope>
</reference>
<evidence type="ECO:0000313" key="3">
    <source>
        <dbReference type="Proteomes" id="UP001295794"/>
    </source>
</evidence>
<dbReference type="EMBL" id="CAVNYO010000466">
    <property type="protein sequence ID" value="CAK5283428.1"/>
    <property type="molecule type" value="Genomic_DNA"/>
</dbReference>
<accession>A0AAD2HZE9</accession>
<dbReference type="AlphaFoldDB" id="A0AAD2HZE9"/>
<proteinExistence type="predicted"/>
<evidence type="ECO:0000256" key="1">
    <source>
        <dbReference type="SAM" id="MobiDB-lite"/>
    </source>
</evidence>
<protein>
    <submittedName>
        <fullName evidence="2">Uncharacterized protein</fullName>
    </submittedName>
</protein>
<feature type="non-terminal residue" evidence="2">
    <location>
        <position position="75"/>
    </location>
</feature>
<dbReference type="Proteomes" id="UP001295794">
    <property type="component" value="Unassembled WGS sequence"/>
</dbReference>